<keyword evidence="2" id="KW-1185">Reference proteome</keyword>
<dbReference type="Proteomes" id="UP000070133">
    <property type="component" value="Unassembled WGS sequence"/>
</dbReference>
<dbReference type="AlphaFoldDB" id="A0A139HYR9"/>
<gene>
    <name evidence="1" type="ORF">AC578_10167</name>
</gene>
<protein>
    <submittedName>
        <fullName evidence="1">Uncharacterized protein</fullName>
    </submittedName>
</protein>
<dbReference type="OrthoDB" id="3775941at2759"/>
<evidence type="ECO:0000313" key="1">
    <source>
        <dbReference type="EMBL" id="KXT07614.1"/>
    </source>
</evidence>
<evidence type="ECO:0000313" key="2">
    <source>
        <dbReference type="Proteomes" id="UP000070133"/>
    </source>
</evidence>
<comment type="caution">
    <text evidence="1">The sequence shown here is derived from an EMBL/GenBank/DDBJ whole genome shotgun (WGS) entry which is preliminary data.</text>
</comment>
<sequence length="177" mass="20877">MKARLSKYGFTRPFQLKKDLGRQDKLTTWIEYLGYEYYTSFLRPRETYDVISNIDTTFQRANERERAERAVQSAIAAISLTKRAITKSYSSVIKLRRQLIAEQATLKAAKESHASIRMRNDAVTDFLQSIRRYRCKKDEVDRFSLLLRWIEQQIPSIKLELTSLNSVEDNPYSLRRL</sequence>
<proteinExistence type="predicted"/>
<reference evidence="1 2" key="1">
    <citation type="submission" date="2015-07" db="EMBL/GenBank/DDBJ databases">
        <title>Comparative genomics of the Sigatoka disease complex on banana suggests a link between parallel evolutionary changes in Pseudocercospora fijiensis and Pseudocercospora eumusae and increased virulence on the banana host.</title>
        <authorList>
            <person name="Chang T.-C."/>
            <person name="Salvucci A."/>
            <person name="Crous P.W."/>
            <person name="Stergiopoulos I."/>
        </authorList>
    </citation>
    <scope>NUCLEOTIDE SEQUENCE [LARGE SCALE GENOMIC DNA]</scope>
    <source>
        <strain evidence="1 2">CBS 114824</strain>
    </source>
</reference>
<name>A0A139HYR9_9PEZI</name>
<accession>A0A139HYR9</accession>
<organism evidence="1 2">
    <name type="scientific">Pseudocercospora eumusae</name>
    <dbReference type="NCBI Taxonomy" id="321146"/>
    <lineage>
        <taxon>Eukaryota</taxon>
        <taxon>Fungi</taxon>
        <taxon>Dikarya</taxon>
        <taxon>Ascomycota</taxon>
        <taxon>Pezizomycotina</taxon>
        <taxon>Dothideomycetes</taxon>
        <taxon>Dothideomycetidae</taxon>
        <taxon>Mycosphaerellales</taxon>
        <taxon>Mycosphaerellaceae</taxon>
        <taxon>Pseudocercospora</taxon>
    </lineage>
</organism>
<dbReference type="EMBL" id="LFZN01000001">
    <property type="protein sequence ID" value="KXT07614.1"/>
    <property type="molecule type" value="Genomic_DNA"/>
</dbReference>
<dbReference type="STRING" id="321146.A0A139HYR9"/>